<protein>
    <submittedName>
        <fullName evidence="1">Uncharacterized protein</fullName>
    </submittedName>
</protein>
<reference evidence="1 2" key="2">
    <citation type="journal article" date="2015" name="PLoS ONE">
        <title>Whole-Genome Optical Mapping and Finished Genome Sequence of Sphingobacterium deserti sp. nov., a New Species Isolated from the Western Desert of China.</title>
        <authorList>
            <person name="Teng C."/>
            <person name="Zhou Z."/>
            <person name="Molnar I."/>
            <person name="Li X."/>
            <person name="Tang R."/>
            <person name="Chen M."/>
            <person name="Wang L."/>
            <person name="Su S."/>
            <person name="Zhang W."/>
            <person name="Lin M."/>
        </authorList>
    </citation>
    <scope>NUCLEOTIDE SEQUENCE [LARGE SCALE GENOMIC DNA]</scope>
    <source>
        <strain evidence="2">ACCC05744</strain>
    </source>
</reference>
<sequence length="48" mass="5495">MSVAGHALLYDLEDNNKRYKLAAAARATDIGDGWEHEMWMFLKIQTRG</sequence>
<dbReference type="AlphaFoldDB" id="A0A0B8T8X1"/>
<dbReference type="EMBL" id="JJMU01000026">
    <property type="protein sequence ID" value="KGE14410.1"/>
    <property type="molecule type" value="Genomic_DNA"/>
</dbReference>
<reference evidence="2" key="1">
    <citation type="submission" date="2014-04" db="EMBL/GenBank/DDBJ databases">
        <title>Whole-Genome optical mapping and complete genome sequence of Sphingobacterium deserti sp. nov., a new spaces isolated from desert in the west of China.</title>
        <authorList>
            <person name="Teng C."/>
            <person name="Zhou Z."/>
            <person name="Li X."/>
            <person name="Chen M."/>
            <person name="Lin M."/>
            <person name="Wang L."/>
            <person name="Su S."/>
            <person name="Zhang C."/>
            <person name="Zhang W."/>
        </authorList>
    </citation>
    <scope>NUCLEOTIDE SEQUENCE [LARGE SCALE GENOMIC DNA]</scope>
    <source>
        <strain evidence="2">ACCC05744</strain>
    </source>
</reference>
<proteinExistence type="predicted"/>
<keyword evidence="2" id="KW-1185">Reference proteome</keyword>
<dbReference type="PATRIC" id="fig|1229276.3.peg.1893"/>
<gene>
    <name evidence="1" type="ORF">DI53_1837</name>
</gene>
<evidence type="ECO:0000313" key="1">
    <source>
        <dbReference type="EMBL" id="KGE14410.1"/>
    </source>
</evidence>
<name>A0A0B8T8X1_9SPHI</name>
<organism evidence="1 2">
    <name type="scientific">Sphingobacterium deserti</name>
    <dbReference type="NCBI Taxonomy" id="1229276"/>
    <lineage>
        <taxon>Bacteria</taxon>
        <taxon>Pseudomonadati</taxon>
        <taxon>Bacteroidota</taxon>
        <taxon>Sphingobacteriia</taxon>
        <taxon>Sphingobacteriales</taxon>
        <taxon>Sphingobacteriaceae</taxon>
        <taxon>Sphingobacterium</taxon>
    </lineage>
</organism>
<comment type="caution">
    <text evidence="1">The sequence shown here is derived from an EMBL/GenBank/DDBJ whole genome shotgun (WGS) entry which is preliminary data.</text>
</comment>
<accession>A0A0B8T8X1</accession>
<dbReference type="Proteomes" id="UP000031802">
    <property type="component" value="Unassembled WGS sequence"/>
</dbReference>
<evidence type="ECO:0000313" key="2">
    <source>
        <dbReference type="Proteomes" id="UP000031802"/>
    </source>
</evidence>